<dbReference type="EMBL" id="MU858321">
    <property type="protein sequence ID" value="KAK4207095.1"/>
    <property type="molecule type" value="Genomic_DNA"/>
</dbReference>
<accession>A0AAN6XX05</accession>
<comment type="catalytic activity">
    <reaction evidence="7">
        <text>2 superoxide + 2 H(+) = H2O2 + O2</text>
        <dbReference type="Rhea" id="RHEA:20696"/>
        <dbReference type="ChEBI" id="CHEBI:15378"/>
        <dbReference type="ChEBI" id="CHEBI:15379"/>
        <dbReference type="ChEBI" id="CHEBI:16240"/>
        <dbReference type="ChEBI" id="CHEBI:18421"/>
        <dbReference type="EC" id="1.15.1.1"/>
    </reaction>
</comment>
<keyword evidence="5" id="KW-0964">Secreted</keyword>
<dbReference type="EC" id="1.15.1.1" evidence="4"/>
<keyword evidence="10" id="KW-1185">Reference proteome</keyword>
<protein>
    <recommendedName>
        <fullName evidence="4">superoxide dismutase</fullName>
        <ecNumber evidence="4">1.15.1.1</ecNumber>
    </recommendedName>
</protein>
<evidence type="ECO:0000256" key="3">
    <source>
        <dbReference type="ARBA" id="ARBA00010457"/>
    </source>
</evidence>
<dbReference type="AlphaFoldDB" id="A0AAN6XX05"/>
<comment type="subcellular location">
    <subcellularLocation>
        <location evidence="1">Cell envelope</location>
    </subcellularLocation>
    <subcellularLocation>
        <location evidence="2">Secreted</location>
    </subcellularLocation>
</comment>
<dbReference type="FunFam" id="2.60.40.200:FF:000007">
    <property type="entry name" value="Cell surface Cu-only superoxide dismutase 5"/>
    <property type="match status" value="1"/>
</dbReference>
<dbReference type="SUPFAM" id="SSF49329">
    <property type="entry name" value="Cu,Zn superoxide dismutase-like"/>
    <property type="match status" value="1"/>
</dbReference>
<keyword evidence="6" id="KW-0049">Antioxidant</keyword>
<evidence type="ECO:0000256" key="4">
    <source>
        <dbReference type="ARBA" id="ARBA00012682"/>
    </source>
</evidence>
<feature type="signal peptide" evidence="8">
    <location>
        <begin position="1"/>
        <end position="20"/>
    </location>
</feature>
<evidence type="ECO:0000256" key="7">
    <source>
        <dbReference type="ARBA" id="ARBA00049204"/>
    </source>
</evidence>
<gene>
    <name evidence="9" type="ORF">QBC37DRAFT_299456</name>
</gene>
<evidence type="ECO:0000256" key="2">
    <source>
        <dbReference type="ARBA" id="ARBA00004613"/>
    </source>
</evidence>
<reference evidence="9" key="1">
    <citation type="journal article" date="2023" name="Mol. Phylogenet. Evol.">
        <title>Genome-scale phylogeny and comparative genomics of the fungal order Sordariales.</title>
        <authorList>
            <person name="Hensen N."/>
            <person name="Bonometti L."/>
            <person name="Westerberg I."/>
            <person name="Brannstrom I.O."/>
            <person name="Guillou S."/>
            <person name="Cros-Aarteil S."/>
            <person name="Calhoun S."/>
            <person name="Haridas S."/>
            <person name="Kuo A."/>
            <person name="Mondo S."/>
            <person name="Pangilinan J."/>
            <person name="Riley R."/>
            <person name="LaButti K."/>
            <person name="Andreopoulos B."/>
            <person name="Lipzen A."/>
            <person name="Chen C."/>
            <person name="Yan M."/>
            <person name="Daum C."/>
            <person name="Ng V."/>
            <person name="Clum A."/>
            <person name="Steindorff A."/>
            <person name="Ohm R.A."/>
            <person name="Martin F."/>
            <person name="Silar P."/>
            <person name="Natvig D.O."/>
            <person name="Lalanne C."/>
            <person name="Gautier V."/>
            <person name="Ament-Velasquez S.L."/>
            <person name="Kruys A."/>
            <person name="Hutchinson M.I."/>
            <person name="Powell A.J."/>
            <person name="Barry K."/>
            <person name="Miller A.N."/>
            <person name="Grigoriev I.V."/>
            <person name="Debuchy R."/>
            <person name="Gladieux P."/>
            <person name="Hiltunen Thoren M."/>
            <person name="Johannesson H."/>
        </authorList>
    </citation>
    <scope>NUCLEOTIDE SEQUENCE</scope>
    <source>
        <strain evidence="9">PSN293</strain>
    </source>
</reference>
<proteinExistence type="inferred from homology"/>
<evidence type="ECO:0000313" key="10">
    <source>
        <dbReference type="Proteomes" id="UP001301769"/>
    </source>
</evidence>
<dbReference type="GO" id="GO:0005576">
    <property type="term" value="C:extracellular region"/>
    <property type="evidence" value="ECO:0007669"/>
    <property type="project" value="UniProtKB-SubCell"/>
</dbReference>
<dbReference type="GO" id="GO:0004784">
    <property type="term" value="F:superoxide dismutase activity"/>
    <property type="evidence" value="ECO:0007669"/>
    <property type="project" value="UniProtKB-EC"/>
</dbReference>
<reference evidence="9" key="2">
    <citation type="submission" date="2023-05" db="EMBL/GenBank/DDBJ databases">
        <authorList>
            <consortium name="Lawrence Berkeley National Laboratory"/>
            <person name="Steindorff A."/>
            <person name="Hensen N."/>
            <person name="Bonometti L."/>
            <person name="Westerberg I."/>
            <person name="Brannstrom I.O."/>
            <person name="Guillou S."/>
            <person name="Cros-Aarteil S."/>
            <person name="Calhoun S."/>
            <person name="Haridas S."/>
            <person name="Kuo A."/>
            <person name="Mondo S."/>
            <person name="Pangilinan J."/>
            <person name="Riley R."/>
            <person name="Labutti K."/>
            <person name="Andreopoulos B."/>
            <person name="Lipzen A."/>
            <person name="Chen C."/>
            <person name="Yanf M."/>
            <person name="Daum C."/>
            <person name="Ng V."/>
            <person name="Clum A."/>
            <person name="Ohm R."/>
            <person name="Martin F."/>
            <person name="Silar P."/>
            <person name="Natvig D."/>
            <person name="Lalanne C."/>
            <person name="Gautier V."/>
            <person name="Ament-Velasquez S.L."/>
            <person name="Kruys A."/>
            <person name="Hutchinson M.I."/>
            <person name="Powell A.J."/>
            <person name="Barry K."/>
            <person name="Miller A.N."/>
            <person name="Grigoriev I.V."/>
            <person name="Debuchy R."/>
            <person name="Gladieux P."/>
            <person name="Thoren M.H."/>
            <person name="Johannesson H."/>
        </authorList>
    </citation>
    <scope>NUCLEOTIDE SEQUENCE</scope>
    <source>
        <strain evidence="9">PSN293</strain>
    </source>
</reference>
<comment type="similarity">
    <text evidence="3">Belongs to the Cu-Zn superoxide dismutase family.</text>
</comment>
<keyword evidence="8" id="KW-0732">Signal</keyword>
<evidence type="ECO:0000313" key="9">
    <source>
        <dbReference type="EMBL" id="KAK4207095.1"/>
    </source>
</evidence>
<dbReference type="InterPro" id="IPR036423">
    <property type="entry name" value="SOD-like_Cu/Zn_dom_sf"/>
</dbReference>
<feature type="chain" id="PRO_5042949419" description="superoxide dismutase" evidence="8">
    <location>
        <begin position="21"/>
        <end position="185"/>
    </location>
</feature>
<evidence type="ECO:0000256" key="1">
    <source>
        <dbReference type="ARBA" id="ARBA00004196"/>
    </source>
</evidence>
<sequence length="185" mass="19515">MQLPTSLLLLATGLATLASAQNDTRVTGKLGDARQVRNNPVIGEVWQAKFNGPVVFGTVTAVAHSVGVNYTIDVTGLDAARGPYKYHVHARAVPESGNCTDTGGHLDSYLRGDTPPCDSTAPQTCEIGDLSGKFGLEKGPVINKFFNDPYSALNIINLGYIGDRGIVFHEGSSARIACATLKKVA</sequence>
<dbReference type="Proteomes" id="UP001301769">
    <property type="component" value="Unassembled WGS sequence"/>
</dbReference>
<dbReference type="GO" id="GO:0046872">
    <property type="term" value="F:metal ion binding"/>
    <property type="evidence" value="ECO:0007669"/>
    <property type="project" value="InterPro"/>
</dbReference>
<evidence type="ECO:0000256" key="5">
    <source>
        <dbReference type="ARBA" id="ARBA00022525"/>
    </source>
</evidence>
<evidence type="ECO:0000256" key="6">
    <source>
        <dbReference type="ARBA" id="ARBA00022862"/>
    </source>
</evidence>
<dbReference type="Gene3D" id="2.60.40.200">
    <property type="entry name" value="Superoxide dismutase, copper/zinc binding domain"/>
    <property type="match status" value="1"/>
</dbReference>
<comment type="caution">
    <text evidence="9">The sequence shown here is derived from an EMBL/GenBank/DDBJ whole genome shotgun (WGS) entry which is preliminary data.</text>
</comment>
<name>A0AAN6XX05_9PEZI</name>
<evidence type="ECO:0000256" key="8">
    <source>
        <dbReference type="SAM" id="SignalP"/>
    </source>
</evidence>
<organism evidence="9 10">
    <name type="scientific">Rhypophila decipiens</name>
    <dbReference type="NCBI Taxonomy" id="261697"/>
    <lineage>
        <taxon>Eukaryota</taxon>
        <taxon>Fungi</taxon>
        <taxon>Dikarya</taxon>
        <taxon>Ascomycota</taxon>
        <taxon>Pezizomycotina</taxon>
        <taxon>Sordariomycetes</taxon>
        <taxon>Sordariomycetidae</taxon>
        <taxon>Sordariales</taxon>
        <taxon>Naviculisporaceae</taxon>
        <taxon>Rhypophila</taxon>
    </lineage>
</organism>